<sequence>MEKKPNQALTVPTTLTDLRTLLDNNDDLNQAPYLTTTCTDDIYTTKDGLLAAGSIVSNSYLWEKDVYEGQPQADWNRPYQQVFYANVVLEGLEKLTGPDKGTAEFLNLQGSALFIRALAFYHLAQEFALPFDPATASLTPGIPLRLATDVNVRSKRGTLLQTYTQIVKDLEAAKDLLPLSAAFKTRPTKPAALALLARVLQTMQIYDQAAEAATKCLKSNGSLIDYNTLDVSAYRAFPRAIPNGNVEVLYFTPLINVDFLDFPTLTAIDSTLYRSYDEHDLRKTLFFRQWDGYVTFKGNYSGNAAVFGGLATDEVYLIRAECYARMGNITLAMKDLNELLKNRIIKTAFSPLKAANVEEALMLILAERRKELVFRNTRWTDLRRLNQDSRFAVTLLRHIDGQEYRLPPGDRRYTFPIPDDEIRNSGIEQNPR</sequence>
<dbReference type="EMBL" id="BAABFT010000011">
    <property type="protein sequence ID" value="GAA4331489.1"/>
    <property type="molecule type" value="Genomic_DNA"/>
</dbReference>
<comment type="caution">
    <text evidence="8">The sequence shown here is derived from an EMBL/GenBank/DDBJ whole genome shotgun (WGS) entry which is preliminary data.</text>
</comment>
<protein>
    <recommendedName>
        <fullName evidence="10">SusD-like starch-binding protein associating with outer membrane</fullName>
    </recommendedName>
</protein>
<evidence type="ECO:0000256" key="2">
    <source>
        <dbReference type="ARBA" id="ARBA00006275"/>
    </source>
</evidence>
<dbReference type="Pfam" id="PF07980">
    <property type="entry name" value="SusD_RagB"/>
    <property type="match status" value="1"/>
</dbReference>
<dbReference type="InterPro" id="IPR012944">
    <property type="entry name" value="SusD_RagB_dom"/>
</dbReference>
<name>A0ABP8GXU5_9SPHI</name>
<evidence type="ECO:0000256" key="3">
    <source>
        <dbReference type="ARBA" id="ARBA00022729"/>
    </source>
</evidence>
<evidence type="ECO:0008006" key="10">
    <source>
        <dbReference type="Google" id="ProtNLM"/>
    </source>
</evidence>
<proteinExistence type="inferred from homology"/>
<evidence type="ECO:0000259" key="7">
    <source>
        <dbReference type="Pfam" id="PF14322"/>
    </source>
</evidence>
<organism evidence="8 9">
    <name type="scientific">Mucilaginibacter gynuensis</name>
    <dbReference type="NCBI Taxonomy" id="1302236"/>
    <lineage>
        <taxon>Bacteria</taxon>
        <taxon>Pseudomonadati</taxon>
        <taxon>Bacteroidota</taxon>
        <taxon>Sphingobacteriia</taxon>
        <taxon>Sphingobacteriales</taxon>
        <taxon>Sphingobacteriaceae</taxon>
        <taxon>Mucilaginibacter</taxon>
    </lineage>
</organism>
<evidence type="ECO:0000256" key="4">
    <source>
        <dbReference type="ARBA" id="ARBA00023136"/>
    </source>
</evidence>
<evidence type="ECO:0000256" key="1">
    <source>
        <dbReference type="ARBA" id="ARBA00004442"/>
    </source>
</evidence>
<reference evidence="9" key="1">
    <citation type="journal article" date="2019" name="Int. J. Syst. Evol. Microbiol.">
        <title>The Global Catalogue of Microorganisms (GCM) 10K type strain sequencing project: providing services to taxonomists for standard genome sequencing and annotation.</title>
        <authorList>
            <consortium name="The Broad Institute Genomics Platform"/>
            <consortium name="The Broad Institute Genome Sequencing Center for Infectious Disease"/>
            <person name="Wu L."/>
            <person name="Ma J."/>
        </authorList>
    </citation>
    <scope>NUCLEOTIDE SEQUENCE [LARGE SCALE GENOMIC DNA]</scope>
    <source>
        <strain evidence="9">JCM 17705</strain>
    </source>
</reference>
<evidence type="ECO:0000313" key="9">
    <source>
        <dbReference type="Proteomes" id="UP001500582"/>
    </source>
</evidence>
<feature type="domain" description="RagB/SusD" evidence="6">
    <location>
        <begin position="314"/>
        <end position="431"/>
    </location>
</feature>
<evidence type="ECO:0000256" key="5">
    <source>
        <dbReference type="ARBA" id="ARBA00023237"/>
    </source>
</evidence>
<dbReference type="Gene3D" id="1.25.40.390">
    <property type="match status" value="2"/>
</dbReference>
<comment type="similarity">
    <text evidence="2">Belongs to the SusD family.</text>
</comment>
<accession>A0ABP8GXU5</accession>
<dbReference type="SUPFAM" id="SSF48452">
    <property type="entry name" value="TPR-like"/>
    <property type="match status" value="1"/>
</dbReference>
<dbReference type="InterPro" id="IPR033985">
    <property type="entry name" value="SusD-like_N"/>
</dbReference>
<keyword evidence="9" id="KW-1185">Reference proteome</keyword>
<dbReference type="InterPro" id="IPR011990">
    <property type="entry name" value="TPR-like_helical_dom_sf"/>
</dbReference>
<comment type="subcellular location">
    <subcellularLocation>
        <location evidence="1">Cell outer membrane</location>
    </subcellularLocation>
</comment>
<gene>
    <name evidence="8" type="ORF">GCM10023149_37330</name>
</gene>
<keyword evidence="5" id="KW-0998">Cell outer membrane</keyword>
<dbReference type="Proteomes" id="UP001500582">
    <property type="component" value="Unassembled WGS sequence"/>
</dbReference>
<evidence type="ECO:0000313" key="8">
    <source>
        <dbReference type="EMBL" id="GAA4331489.1"/>
    </source>
</evidence>
<dbReference type="Pfam" id="PF14322">
    <property type="entry name" value="SusD-like_3"/>
    <property type="match status" value="1"/>
</dbReference>
<keyword evidence="4" id="KW-0472">Membrane</keyword>
<evidence type="ECO:0000259" key="6">
    <source>
        <dbReference type="Pfam" id="PF07980"/>
    </source>
</evidence>
<feature type="domain" description="SusD-like N-terminal" evidence="7">
    <location>
        <begin position="10"/>
        <end position="199"/>
    </location>
</feature>
<keyword evidence="3" id="KW-0732">Signal</keyword>